<dbReference type="InterPro" id="IPR036259">
    <property type="entry name" value="MFS_trans_sf"/>
</dbReference>
<protein>
    <submittedName>
        <fullName evidence="7">Major facilitator superfamily MFS_1</fullName>
    </submittedName>
</protein>
<dbReference type="InterPro" id="IPR020846">
    <property type="entry name" value="MFS_dom"/>
</dbReference>
<keyword evidence="4 5" id="KW-0472">Membrane</keyword>
<evidence type="ECO:0000313" key="7">
    <source>
        <dbReference type="EMBL" id="CUS05117.2"/>
    </source>
</evidence>
<evidence type="ECO:0000256" key="2">
    <source>
        <dbReference type="ARBA" id="ARBA00022692"/>
    </source>
</evidence>
<gene>
    <name evidence="7" type="ORF">CFX0092_A3239</name>
</gene>
<dbReference type="PROSITE" id="PS50850">
    <property type="entry name" value="MFS"/>
    <property type="match status" value="1"/>
</dbReference>
<dbReference type="KEGG" id="pbf:CFX0092_A3239"/>
<keyword evidence="8" id="KW-1185">Reference proteome</keyword>
<feature type="transmembrane region" description="Helical" evidence="5">
    <location>
        <begin position="403"/>
        <end position="422"/>
    </location>
</feature>
<feature type="transmembrane region" description="Helical" evidence="5">
    <location>
        <begin position="105"/>
        <end position="123"/>
    </location>
</feature>
<organism evidence="7 8">
    <name type="scientific">Candidatus Promineifilum breve</name>
    <dbReference type="NCBI Taxonomy" id="1806508"/>
    <lineage>
        <taxon>Bacteria</taxon>
        <taxon>Bacillati</taxon>
        <taxon>Chloroflexota</taxon>
        <taxon>Ardenticatenia</taxon>
        <taxon>Candidatus Promineifilales</taxon>
        <taxon>Candidatus Promineifilaceae</taxon>
        <taxon>Candidatus Promineifilum</taxon>
    </lineage>
</organism>
<name>A0A170PIY1_9CHLR</name>
<dbReference type="AlphaFoldDB" id="A0A170PIY1"/>
<dbReference type="GO" id="GO:0005886">
    <property type="term" value="C:plasma membrane"/>
    <property type="evidence" value="ECO:0007669"/>
    <property type="project" value="UniProtKB-SubCell"/>
</dbReference>
<keyword evidence="3 5" id="KW-1133">Transmembrane helix</keyword>
<proteinExistence type="predicted"/>
<evidence type="ECO:0000256" key="4">
    <source>
        <dbReference type="ARBA" id="ARBA00023136"/>
    </source>
</evidence>
<feature type="domain" description="Major facilitator superfamily (MFS) profile" evidence="6">
    <location>
        <begin position="13"/>
        <end position="427"/>
    </location>
</feature>
<dbReference type="RefSeq" id="WP_095044365.1">
    <property type="nucleotide sequence ID" value="NZ_LN890655.1"/>
</dbReference>
<feature type="transmembrane region" description="Helical" evidence="5">
    <location>
        <begin position="192"/>
        <end position="211"/>
    </location>
</feature>
<dbReference type="Pfam" id="PF13347">
    <property type="entry name" value="MFS_2"/>
    <property type="match status" value="1"/>
</dbReference>
<feature type="transmembrane region" description="Helical" evidence="5">
    <location>
        <begin position="129"/>
        <end position="151"/>
    </location>
</feature>
<feature type="transmembrane region" description="Helical" evidence="5">
    <location>
        <begin position="311"/>
        <end position="331"/>
    </location>
</feature>
<dbReference type="EMBL" id="LN890655">
    <property type="protein sequence ID" value="CUS05117.2"/>
    <property type="molecule type" value="Genomic_DNA"/>
</dbReference>
<dbReference type="PANTHER" id="PTHR23528">
    <property type="match status" value="1"/>
</dbReference>
<comment type="subcellular location">
    <subcellularLocation>
        <location evidence="1">Cell membrane</location>
        <topology evidence="1">Multi-pass membrane protein</topology>
    </subcellularLocation>
</comment>
<evidence type="ECO:0000256" key="3">
    <source>
        <dbReference type="ARBA" id="ARBA00022989"/>
    </source>
</evidence>
<evidence type="ECO:0000256" key="5">
    <source>
        <dbReference type="SAM" id="Phobius"/>
    </source>
</evidence>
<feature type="transmembrane region" description="Helical" evidence="5">
    <location>
        <begin position="374"/>
        <end position="397"/>
    </location>
</feature>
<reference evidence="7" key="1">
    <citation type="submission" date="2016-01" db="EMBL/GenBank/DDBJ databases">
        <authorList>
            <person name="Mcilroy J.S."/>
            <person name="Karst M S."/>
            <person name="Albertsen M."/>
        </authorList>
    </citation>
    <scope>NUCLEOTIDE SEQUENCE</scope>
    <source>
        <strain evidence="7">Cfx-K</strain>
    </source>
</reference>
<dbReference type="Proteomes" id="UP000215027">
    <property type="component" value="Chromosome I"/>
</dbReference>
<evidence type="ECO:0000256" key="1">
    <source>
        <dbReference type="ARBA" id="ARBA00004651"/>
    </source>
</evidence>
<dbReference type="SUPFAM" id="SSF103473">
    <property type="entry name" value="MFS general substrate transporter"/>
    <property type="match status" value="1"/>
</dbReference>
<dbReference type="PANTHER" id="PTHR23528:SF1">
    <property type="entry name" value="MAJOR FACILITATOR SUPERFAMILY (MFS) PROFILE DOMAIN-CONTAINING PROTEIN"/>
    <property type="match status" value="1"/>
</dbReference>
<accession>A0A170PIY1</accession>
<feature type="transmembrane region" description="Helical" evidence="5">
    <location>
        <begin position="60"/>
        <end position="84"/>
    </location>
</feature>
<dbReference type="Gene3D" id="1.20.1250.20">
    <property type="entry name" value="MFS general substrate transporter like domains"/>
    <property type="match status" value="2"/>
</dbReference>
<sequence length="432" mass="46593">MNQSEHRRFTYSKTLIVGFGFLGISIIWPIFNQFIPLFLQAGNPQFESQLLAEGRAIPDVVGFGLAPSLALFIMTWDNLINIFIQPWVGARSDRTWTRFGRRKPWILIGLPIAVVGFVLLPFAPTALALAAFILITNFGMALFRSPTVAWLGDLFLPDDRSKANGVINLMGGIGSLLAFLGGGYLFNNFGRAAPFIAGAILMIVALAVAVWRVREPRQLVADTTAAPPRSVRENLRLLAGRADRSGLYVLLGILFWFIGFNALEAALSSFAVFSLGIAPGSAAIYSASISLSFILFALPAGMLGTKFGRRGVILAGLTGLAIVLGAAFFVIQGVATFIIVLVLGGLFWALVNVNSLPLVYDFGDEGQIGAFTGLYYFSSQLAAVIGPTLGGIVVDVMGDQYRWMFPFSAVFMVLALLVILRIRAAKQDVAQA</sequence>
<dbReference type="OrthoDB" id="7584869at2"/>
<feature type="transmembrane region" description="Helical" evidence="5">
    <location>
        <begin position="163"/>
        <end position="186"/>
    </location>
</feature>
<keyword evidence="2 5" id="KW-0812">Transmembrane</keyword>
<feature type="transmembrane region" description="Helical" evidence="5">
    <location>
        <begin position="245"/>
        <end position="263"/>
    </location>
</feature>
<evidence type="ECO:0000259" key="6">
    <source>
        <dbReference type="PROSITE" id="PS50850"/>
    </source>
</evidence>
<evidence type="ECO:0000313" key="8">
    <source>
        <dbReference type="Proteomes" id="UP000215027"/>
    </source>
</evidence>
<feature type="transmembrane region" description="Helical" evidence="5">
    <location>
        <begin position="283"/>
        <end position="304"/>
    </location>
</feature>
<feature type="transmembrane region" description="Helical" evidence="5">
    <location>
        <begin position="12"/>
        <end position="31"/>
    </location>
</feature>
<dbReference type="GO" id="GO:0022857">
    <property type="term" value="F:transmembrane transporter activity"/>
    <property type="evidence" value="ECO:0007669"/>
    <property type="project" value="InterPro"/>
</dbReference>
<feature type="transmembrane region" description="Helical" evidence="5">
    <location>
        <begin position="337"/>
        <end position="362"/>
    </location>
</feature>